<feature type="compositionally biased region" description="Polar residues" evidence="2">
    <location>
        <begin position="48"/>
        <end position="78"/>
    </location>
</feature>
<keyword evidence="1" id="KW-0175">Coiled coil</keyword>
<feature type="region of interest" description="Disordered" evidence="2">
    <location>
        <begin position="47"/>
        <end position="78"/>
    </location>
</feature>
<reference evidence="4 5" key="1">
    <citation type="journal article" date="2023" name="G3 (Bethesda)">
        <title>A haplotype-resolved chromosome-scale genome for Quercus rubra L. provides insights into the genetics of adaptive traits for red oak species.</title>
        <authorList>
            <person name="Kapoor B."/>
            <person name="Jenkins J."/>
            <person name="Schmutz J."/>
            <person name="Zhebentyayeva T."/>
            <person name="Kuelheim C."/>
            <person name="Coggeshall M."/>
            <person name="Heim C."/>
            <person name="Lasky J.R."/>
            <person name="Leites L."/>
            <person name="Islam-Faridi N."/>
            <person name="Romero-Severson J."/>
            <person name="DeLeo V.L."/>
            <person name="Lucas S.M."/>
            <person name="Lazic D."/>
            <person name="Gailing O."/>
            <person name="Carlson J."/>
            <person name="Staton M."/>
        </authorList>
    </citation>
    <scope>NUCLEOTIDE SEQUENCE [LARGE SCALE GENOMIC DNA]</scope>
    <source>
        <strain evidence="4">Pseudo-F2</strain>
    </source>
</reference>
<keyword evidence="5" id="KW-1185">Reference proteome</keyword>
<dbReference type="PANTHER" id="PTHR33437:SF2">
    <property type="entry name" value="OS06G0361200 PROTEIN"/>
    <property type="match status" value="1"/>
</dbReference>
<gene>
    <name evidence="4" type="ORF">RGQ29_020373</name>
</gene>
<accession>A0AAN7IXL7</accession>
<evidence type="ECO:0000256" key="2">
    <source>
        <dbReference type="SAM" id="MobiDB-lite"/>
    </source>
</evidence>
<organism evidence="4 5">
    <name type="scientific">Quercus rubra</name>
    <name type="common">Northern red oak</name>
    <name type="synonym">Quercus borealis</name>
    <dbReference type="NCBI Taxonomy" id="3512"/>
    <lineage>
        <taxon>Eukaryota</taxon>
        <taxon>Viridiplantae</taxon>
        <taxon>Streptophyta</taxon>
        <taxon>Embryophyta</taxon>
        <taxon>Tracheophyta</taxon>
        <taxon>Spermatophyta</taxon>
        <taxon>Magnoliopsida</taxon>
        <taxon>eudicotyledons</taxon>
        <taxon>Gunneridae</taxon>
        <taxon>Pentapetalae</taxon>
        <taxon>rosids</taxon>
        <taxon>fabids</taxon>
        <taxon>Fagales</taxon>
        <taxon>Fagaceae</taxon>
        <taxon>Quercus</taxon>
    </lineage>
</organism>
<proteinExistence type="predicted"/>
<protein>
    <recommendedName>
        <fullName evidence="3">Retrotransposon gag domain-containing protein</fullName>
    </recommendedName>
</protein>
<dbReference type="Proteomes" id="UP001324115">
    <property type="component" value="Unassembled WGS sequence"/>
</dbReference>
<evidence type="ECO:0000256" key="1">
    <source>
        <dbReference type="SAM" id="Coils"/>
    </source>
</evidence>
<dbReference type="Pfam" id="PF03732">
    <property type="entry name" value="Retrotrans_gag"/>
    <property type="match status" value="1"/>
</dbReference>
<dbReference type="PANTHER" id="PTHR33437">
    <property type="entry name" value="OS06G0361200 PROTEIN"/>
    <property type="match status" value="1"/>
</dbReference>
<dbReference type="EMBL" id="JAXUIC010000005">
    <property type="protein sequence ID" value="KAK4589766.1"/>
    <property type="molecule type" value="Genomic_DNA"/>
</dbReference>
<evidence type="ECO:0000313" key="5">
    <source>
        <dbReference type="Proteomes" id="UP001324115"/>
    </source>
</evidence>
<feature type="coiled-coil region" evidence="1">
    <location>
        <begin position="15"/>
        <end position="42"/>
    </location>
</feature>
<feature type="region of interest" description="Disordered" evidence="2">
    <location>
        <begin position="491"/>
        <end position="519"/>
    </location>
</feature>
<feature type="compositionally biased region" description="Basic residues" evidence="2">
    <location>
        <begin position="492"/>
        <end position="501"/>
    </location>
</feature>
<dbReference type="AlphaFoldDB" id="A0AAN7IXL7"/>
<feature type="domain" description="Retrotransposon gag" evidence="3">
    <location>
        <begin position="170"/>
        <end position="259"/>
    </location>
</feature>
<sequence length="557" mass="63895">MSAMMTEATTVDEKIAEMARAIAKLNKTVEEKDLQIATLMNKLEIQNRGESSNGQSQTQQHMLQRAHTSSPKKVDNQHGSSTFIASLSVQQLQDMIANTIRAQYGSAPQSSLMYSKPYTKRVDNLRMLAGYQPPKFQQFVGRGNSKQHIAHFVETCNNAGTEGDLLVKQFVCSLLGNAFNWYTDLEPESIDSWEQMEREFLNRYHSTHHTVSMMELTNLRQWKDEPVINYINCWHSLSLDYKDRLSEASGVAMCIQGMHWGLLYILQGIKPRTFEELATRAHDMEFSLSSRGEKGLPIDKDMKRGDKYSKSPVEEPLAITTKPIHHKKNASLPQEKERRRPTLKKMEERTYPFPDSDVSEMLDDLLEKKIIKLPECKRPEEMGHTNDPKYCKYHRVVSHPVEKCFVLKDIIIRLAKEGKILLDLDEMVESNYIAFTATSSVLIKSQTPPKTWSPLASTLGASSKPMNEDGSWALVTRKKSWKQCNPNSQVIHAKKQYRKNNPRQPHEKVKRNPSIQNEEVHDDKLLQQRSDSLITLHEFFPKGCFRAMNDGLRVENS</sequence>
<evidence type="ECO:0000259" key="3">
    <source>
        <dbReference type="Pfam" id="PF03732"/>
    </source>
</evidence>
<evidence type="ECO:0000313" key="4">
    <source>
        <dbReference type="EMBL" id="KAK4589766.1"/>
    </source>
</evidence>
<name>A0AAN7IXL7_QUERU</name>
<dbReference type="InterPro" id="IPR005162">
    <property type="entry name" value="Retrotrans_gag_dom"/>
</dbReference>
<comment type="caution">
    <text evidence="4">The sequence shown here is derived from an EMBL/GenBank/DDBJ whole genome shotgun (WGS) entry which is preliminary data.</text>
</comment>